<dbReference type="EMBL" id="JAUJFI010000328">
    <property type="protein sequence ID" value="MDQ2106706.1"/>
    <property type="molecule type" value="Genomic_DNA"/>
</dbReference>
<accession>A0ABU0WR91</accession>
<proteinExistence type="predicted"/>
<dbReference type="Proteomes" id="UP001227317">
    <property type="component" value="Unassembled WGS sequence"/>
</dbReference>
<keyword evidence="2" id="KW-1185">Reference proteome</keyword>
<reference evidence="1 2" key="1">
    <citation type="submission" date="2023-06" db="EMBL/GenBank/DDBJ databases">
        <title>Azospirillum isscasensis sp.nov, a bacterium isolated from rhizosphere soil of rice.</title>
        <authorList>
            <person name="Wang H."/>
        </authorList>
    </citation>
    <scope>NUCLEOTIDE SEQUENCE [LARGE SCALE GENOMIC DNA]</scope>
    <source>
        <strain evidence="1 2">C340-1</strain>
    </source>
</reference>
<organism evidence="1 2">
    <name type="scientific">Azospirillum isscasi</name>
    <dbReference type="NCBI Taxonomy" id="3053926"/>
    <lineage>
        <taxon>Bacteria</taxon>
        <taxon>Pseudomonadati</taxon>
        <taxon>Pseudomonadota</taxon>
        <taxon>Alphaproteobacteria</taxon>
        <taxon>Rhodospirillales</taxon>
        <taxon>Azospirillaceae</taxon>
        <taxon>Azospirillum</taxon>
    </lineage>
</organism>
<sequence>MALHRNMSMVLSDAAGEPFGSAEEAWFWSVQAQDAKAAGARIVAGRGLVRRPCEPTDVLRAVDRLYRRRLLIRDHLHVLVHYGRRLMAPDPARHREQRAHTLWREAFEQLCPVLREKGIVQ</sequence>
<evidence type="ECO:0000313" key="2">
    <source>
        <dbReference type="Proteomes" id="UP001227317"/>
    </source>
</evidence>
<protein>
    <submittedName>
        <fullName evidence="1">Uncharacterized protein</fullName>
    </submittedName>
</protein>
<dbReference type="RefSeq" id="WP_306712252.1">
    <property type="nucleotide sequence ID" value="NZ_JAUJFI010000328.1"/>
</dbReference>
<evidence type="ECO:0000313" key="1">
    <source>
        <dbReference type="EMBL" id="MDQ2106706.1"/>
    </source>
</evidence>
<comment type="caution">
    <text evidence="1">The sequence shown here is derived from an EMBL/GenBank/DDBJ whole genome shotgun (WGS) entry which is preliminary data.</text>
</comment>
<name>A0ABU0WR91_9PROT</name>
<gene>
    <name evidence="1" type="ORF">QSG27_28725</name>
</gene>